<dbReference type="PROSITE" id="PS51257">
    <property type="entry name" value="PROKAR_LIPOPROTEIN"/>
    <property type="match status" value="1"/>
</dbReference>
<proteinExistence type="predicted"/>
<gene>
    <name evidence="2" type="ORF">D1Z90_05895</name>
</gene>
<reference evidence="2 3" key="1">
    <citation type="submission" date="2018-09" db="EMBL/GenBank/DDBJ databases">
        <authorList>
            <person name="Wang F."/>
        </authorList>
    </citation>
    <scope>NUCLEOTIDE SEQUENCE [LARGE SCALE GENOMIC DNA]</scope>
    <source>
        <strain evidence="2 3">PLHSC7-2</strain>
    </source>
</reference>
<comment type="caution">
    <text evidence="2">The sequence shown here is derived from an EMBL/GenBank/DDBJ whole genome shotgun (WGS) entry which is preliminary data.</text>
</comment>
<feature type="signal peptide" evidence="1">
    <location>
        <begin position="1"/>
        <end position="23"/>
    </location>
</feature>
<keyword evidence="1" id="KW-0732">Signal</keyword>
<organism evidence="2 3">
    <name type="scientific">Motilimonas pumila</name>
    <dbReference type="NCBI Taxonomy" id="2303987"/>
    <lineage>
        <taxon>Bacteria</taxon>
        <taxon>Pseudomonadati</taxon>
        <taxon>Pseudomonadota</taxon>
        <taxon>Gammaproteobacteria</taxon>
        <taxon>Alteromonadales</taxon>
        <taxon>Alteromonadales genera incertae sedis</taxon>
        <taxon>Motilimonas</taxon>
    </lineage>
</organism>
<evidence type="ECO:0000313" key="2">
    <source>
        <dbReference type="EMBL" id="RJG49488.1"/>
    </source>
</evidence>
<name>A0A418YHC4_9GAMM</name>
<sequence>MKPPIFLSAICLLLSACSENDLAFYQTHIEDAKAKLLSCRLTTETNDNECYAAKVAVDQYAVKHAYSIKQQVIAKQQTQYKAFIAEFSKLPYRDFLQQADACSWSDLSPKCQALNELKEAVLAKEIARLKLNFKSVEMDQYQRQACRGGISFNKDVCHAATVAMRQQKTEAISRYLANKEVLAKDFTACRLEFYQAIEKDQFKNEKGFLNNRYHCYLAAKAANQLGVYSLNESLDVN</sequence>
<protein>
    <recommendedName>
        <fullName evidence="4">DUF1311 domain-containing protein</fullName>
    </recommendedName>
</protein>
<dbReference type="AlphaFoldDB" id="A0A418YHC4"/>
<dbReference type="RefSeq" id="WP_119909823.1">
    <property type="nucleotide sequence ID" value="NZ_QZCH01000004.1"/>
</dbReference>
<evidence type="ECO:0000313" key="3">
    <source>
        <dbReference type="Proteomes" id="UP000283255"/>
    </source>
</evidence>
<feature type="chain" id="PRO_5019160194" description="DUF1311 domain-containing protein" evidence="1">
    <location>
        <begin position="24"/>
        <end position="237"/>
    </location>
</feature>
<evidence type="ECO:0008006" key="4">
    <source>
        <dbReference type="Google" id="ProtNLM"/>
    </source>
</evidence>
<reference evidence="2 3" key="2">
    <citation type="submission" date="2019-01" db="EMBL/GenBank/DDBJ databases">
        <title>Motilimonas pumilus sp. nov., isolated from the gut of sea cucumber (Apostichopus japonicus).</title>
        <authorList>
            <person name="Wang F.-Q."/>
            <person name="Ren L.-H."/>
            <person name="Lin Y.-W."/>
            <person name="Sun G.-H."/>
            <person name="Du Z.-J."/>
            <person name="Zhao J.-X."/>
            <person name="Liu X.-J."/>
            <person name="Liu L.-J."/>
        </authorList>
    </citation>
    <scope>NUCLEOTIDE SEQUENCE [LARGE SCALE GENOMIC DNA]</scope>
    <source>
        <strain evidence="2 3">PLHSC7-2</strain>
    </source>
</reference>
<evidence type="ECO:0000256" key="1">
    <source>
        <dbReference type="SAM" id="SignalP"/>
    </source>
</evidence>
<keyword evidence="3" id="KW-1185">Reference proteome</keyword>
<dbReference type="Proteomes" id="UP000283255">
    <property type="component" value="Unassembled WGS sequence"/>
</dbReference>
<dbReference type="EMBL" id="QZCH01000004">
    <property type="protein sequence ID" value="RJG49488.1"/>
    <property type="molecule type" value="Genomic_DNA"/>
</dbReference>
<accession>A0A418YHC4</accession>